<evidence type="ECO:0000313" key="1">
    <source>
        <dbReference type="EMBL" id="QJE98330.1"/>
    </source>
</evidence>
<dbReference type="KEGG" id="luo:HHL09_21945"/>
<proteinExistence type="predicted"/>
<name>A0A858RQC8_9BACT</name>
<gene>
    <name evidence="1" type="ORF">HHL09_21945</name>
</gene>
<dbReference type="RefSeq" id="WP_169456789.1">
    <property type="nucleotide sequence ID" value="NZ_CP051774.1"/>
</dbReference>
<dbReference type="AlphaFoldDB" id="A0A858RQC8"/>
<sequence>MDRRSTLIAQIMALEPVERRAVVEEIYLRVFDTSVSESLRVSGERISSVERGISRMLPFDEAMRVFET</sequence>
<keyword evidence="2" id="KW-1185">Reference proteome</keyword>
<organism evidence="1 2">
    <name type="scientific">Luteolibacter luteus</name>
    <dbReference type="NCBI Taxonomy" id="2728835"/>
    <lineage>
        <taxon>Bacteria</taxon>
        <taxon>Pseudomonadati</taxon>
        <taxon>Verrucomicrobiota</taxon>
        <taxon>Verrucomicrobiia</taxon>
        <taxon>Verrucomicrobiales</taxon>
        <taxon>Verrucomicrobiaceae</taxon>
        <taxon>Luteolibacter</taxon>
    </lineage>
</organism>
<protein>
    <submittedName>
        <fullName evidence="1">Uncharacterized protein</fullName>
    </submittedName>
</protein>
<reference evidence="1 2" key="1">
    <citation type="submission" date="2020-04" db="EMBL/GenBank/DDBJ databases">
        <title>Luteolibacter sp. G-1-1-1 isolated from soil.</title>
        <authorList>
            <person name="Dahal R.H."/>
        </authorList>
    </citation>
    <scope>NUCLEOTIDE SEQUENCE [LARGE SCALE GENOMIC DNA]</scope>
    <source>
        <strain evidence="1 2">G-1-1-1</strain>
    </source>
</reference>
<dbReference type="EMBL" id="CP051774">
    <property type="protein sequence ID" value="QJE98330.1"/>
    <property type="molecule type" value="Genomic_DNA"/>
</dbReference>
<dbReference type="Proteomes" id="UP000501812">
    <property type="component" value="Chromosome"/>
</dbReference>
<accession>A0A858RQC8</accession>
<evidence type="ECO:0000313" key="2">
    <source>
        <dbReference type="Proteomes" id="UP000501812"/>
    </source>
</evidence>